<dbReference type="RefSeq" id="XP_003673844.1">
    <property type="nucleotide sequence ID" value="XM_003673796.1"/>
</dbReference>
<evidence type="ECO:0000256" key="3">
    <source>
        <dbReference type="ARBA" id="ARBA00008242"/>
    </source>
</evidence>
<dbReference type="Gene3D" id="3.30.930.10">
    <property type="entry name" value="Bira Bifunctional Protein, Domain 2"/>
    <property type="match status" value="1"/>
</dbReference>
<dbReference type="PANTHER" id="PTHR12561:SF3">
    <property type="entry name" value="LIPOYLTRANSFERASE 1, MITOCHONDRIAL"/>
    <property type="match status" value="1"/>
</dbReference>
<organism evidence="6 7">
    <name type="scientific">Naumovozyma castellii</name>
    <name type="common">Yeast</name>
    <name type="synonym">Saccharomyces castellii</name>
    <dbReference type="NCBI Taxonomy" id="27288"/>
    <lineage>
        <taxon>Eukaryota</taxon>
        <taxon>Fungi</taxon>
        <taxon>Dikarya</taxon>
        <taxon>Ascomycota</taxon>
        <taxon>Saccharomycotina</taxon>
        <taxon>Saccharomycetes</taxon>
        <taxon>Saccharomycetales</taxon>
        <taxon>Saccharomycetaceae</taxon>
        <taxon>Naumovozyma</taxon>
    </lineage>
</organism>
<dbReference type="GO" id="GO:0017118">
    <property type="term" value="F:lipoyltransferase activity"/>
    <property type="evidence" value="ECO:0007669"/>
    <property type="project" value="TreeGrafter"/>
</dbReference>
<dbReference type="KEGG" id="ncs:NCAS_0A09050"/>
<comment type="similarity">
    <text evidence="3">Belongs to the LplA family.</text>
</comment>
<dbReference type="GO" id="GO:0005739">
    <property type="term" value="C:mitochondrion"/>
    <property type="evidence" value="ECO:0007669"/>
    <property type="project" value="EnsemblFungi"/>
</dbReference>
<comment type="pathway">
    <text evidence="2">Protein modification; protein lipoylation via exogenous pathway; protein N(6)-(lipoyl)lysine from lipoate: step 2/2.</text>
</comment>
<dbReference type="OrthoDB" id="201621at2759"/>
<dbReference type="eggNOG" id="KOG3159">
    <property type="taxonomic scope" value="Eukaryota"/>
</dbReference>
<dbReference type="UniPathway" id="UPA00537">
    <property type="reaction ID" value="UER00595"/>
</dbReference>
<dbReference type="SUPFAM" id="SSF55681">
    <property type="entry name" value="Class II aaRS and biotin synthetases"/>
    <property type="match status" value="1"/>
</dbReference>
<dbReference type="CDD" id="cd16443">
    <property type="entry name" value="LplA"/>
    <property type="match status" value="1"/>
</dbReference>
<dbReference type="OMA" id="KCAVIGK"/>
<evidence type="ECO:0000256" key="2">
    <source>
        <dbReference type="ARBA" id="ARBA00005085"/>
    </source>
</evidence>
<protein>
    <recommendedName>
        <fullName evidence="4">Putative lipoate-protein ligase A</fullName>
    </recommendedName>
</protein>
<accession>G0V7L5</accession>
<evidence type="ECO:0000256" key="1">
    <source>
        <dbReference type="ARBA" id="ARBA00003253"/>
    </source>
</evidence>
<dbReference type="InParanoid" id="G0V7L5"/>
<dbReference type="InterPro" id="IPR004143">
    <property type="entry name" value="BPL_LPL_catalytic"/>
</dbReference>
<name>G0V7L5_NAUCA</name>
<dbReference type="GO" id="GO:0009249">
    <property type="term" value="P:protein lipoylation"/>
    <property type="evidence" value="ECO:0007669"/>
    <property type="project" value="EnsemblFungi"/>
</dbReference>
<evidence type="ECO:0000313" key="6">
    <source>
        <dbReference type="EMBL" id="CCC67463.1"/>
    </source>
</evidence>
<evidence type="ECO:0000256" key="4">
    <source>
        <dbReference type="ARBA" id="ARBA00015925"/>
    </source>
</evidence>
<dbReference type="EMBL" id="HE576752">
    <property type="protein sequence ID" value="CCC67463.1"/>
    <property type="molecule type" value="Genomic_DNA"/>
</dbReference>
<dbReference type="NCBIfam" id="TIGR00545">
    <property type="entry name" value="lipoyltrans"/>
    <property type="match status" value="1"/>
</dbReference>
<evidence type="ECO:0000313" key="7">
    <source>
        <dbReference type="Proteomes" id="UP000001640"/>
    </source>
</evidence>
<sequence length="403" mass="46173">MFRPLLISSNNVMKQGALRYLRRLHENAIPNSKRKENDGEFQDLNEMYSDMFTPNQGTQHQNDGPSVKSEIDELNAELSSMNNFNFEKLSCEKLQQITLKDGKFILRSLSINPYYNLALEDYIFRNTPIDIKDEEKFQSQRLLFYINDKCAVIGKNQTIWKELYLGNLIKKGFEVLRRLSGGGAVVHDLGNVNYSFLTSRDKFKTSFFNELLVKSMSQIDRCSSVTLNKRGDITYMGKKCSGSAFKIARGKAYHHGTMLVSANLSSFHGLLKPDHVNGIEWKCNSVDSVRSEITNIPLSSPQEFIDLCIEGFQREFSSEDQEEIPIYYCDEESATNSQIKETMKTLEDDHWKYFSGPKFTLTLESNQHYVSVEKGLVVQSNNPLLIGKSFKEVAETEPFKTKL</sequence>
<feature type="domain" description="BPL/LPL catalytic" evidence="5">
    <location>
        <begin position="136"/>
        <end position="320"/>
    </location>
</feature>
<dbReference type="InterPro" id="IPR045864">
    <property type="entry name" value="aa-tRNA-synth_II/BPL/LPL"/>
</dbReference>
<dbReference type="AlphaFoldDB" id="G0V7L5"/>
<dbReference type="HOGENOM" id="CLU_022986_2_0_1"/>
<dbReference type="Proteomes" id="UP000001640">
    <property type="component" value="Chromosome 1"/>
</dbReference>
<dbReference type="Pfam" id="PF21948">
    <property type="entry name" value="LplA-B_cat"/>
    <property type="match status" value="1"/>
</dbReference>
<evidence type="ECO:0000259" key="5">
    <source>
        <dbReference type="PROSITE" id="PS51733"/>
    </source>
</evidence>
<dbReference type="GeneID" id="96900942"/>
<comment type="function">
    <text evidence="1">Catalyzes both the ATP-dependent activation of exogenously supplied lipoate to lipoyl-AMP and the transfer of the activated lipoyl onto the lipoyl domains of lipoate-dependent enzymes.</text>
</comment>
<dbReference type="STRING" id="1064592.G0V7L5"/>
<dbReference type="FunCoup" id="G0V7L5">
    <property type="interactions" value="269"/>
</dbReference>
<dbReference type="PROSITE" id="PS51733">
    <property type="entry name" value="BPL_LPL_CATALYTIC"/>
    <property type="match status" value="1"/>
</dbReference>
<gene>
    <name evidence="6" type="primary">NCAS0A09050</name>
    <name evidence="6" type="ordered locus">NCAS_0A09050</name>
</gene>
<reference evidence="6 7" key="1">
    <citation type="journal article" date="2011" name="Proc. Natl. Acad. Sci. U.S.A.">
        <title>Evolutionary erosion of yeast sex chromosomes by mating-type switching accidents.</title>
        <authorList>
            <person name="Gordon J.L."/>
            <person name="Armisen D."/>
            <person name="Proux-Wera E."/>
            <person name="Oheigeartaigh S.S."/>
            <person name="Byrne K.P."/>
            <person name="Wolfe K.H."/>
        </authorList>
    </citation>
    <scope>NUCLEOTIDE SEQUENCE [LARGE SCALE GENOMIC DNA]</scope>
    <source>
        <strain evidence="7">ATCC 76901 / BCRC 22586 / CBS 4309 / NBRC 1992 / NRRL Y-12630</strain>
    </source>
</reference>
<reference key="2">
    <citation type="submission" date="2011-08" db="EMBL/GenBank/DDBJ databases">
        <title>Genome sequence of Naumovozyma castellii.</title>
        <authorList>
            <person name="Gordon J.L."/>
            <person name="Armisen D."/>
            <person name="Proux-Wera E."/>
            <person name="OhEigeartaigh S.S."/>
            <person name="Byrne K.P."/>
            <person name="Wolfe K.H."/>
        </authorList>
    </citation>
    <scope>NUCLEOTIDE SEQUENCE</scope>
    <source>
        <strain>Type strain:CBS 4309</strain>
    </source>
</reference>
<keyword evidence="7" id="KW-1185">Reference proteome</keyword>
<dbReference type="InterPro" id="IPR004562">
    <property type="entry name" value="LipoylTrfase_LipoateP_Ligase"/>
</dbReference>
<dbReference type="PANTHER" id="PTHR12561">
    <property type="entry name" value="LIPOATE-PROTEIN LIGASE"/>
    <property type="match status" value="1"/>
</dbReference>
<proteinExistence type="inferred from homology"/>